<dbReference type="InterPro" id="IPR052934">
    <property type="entry name" value="Methyl-DNA_Rec/Restrict_Enz"/>
</dbReference>
<comment type="caution">
    <text evidence="2">The sequence shown here is derived from an EMBL/GenBank/DDBJ whole genome shotgun (WGS) entry which is preliminary data.</text>
</comment>
<evidence type="ECO:0000313" key="3">
    <source>
        <dbReference type="Proteomes" id="UP000721954"/>
    </source>
</evidence>
<organism evidence="2 3">
    <name type="scientific">Streptomyces smyrnaeus</name>
    <dbReference type="NCBI Taxonomy" id="1387713"/>
    <lineage>
        <taxon>Bacteria</taxon>
        <taxon>Bacillati</taxon>
        <taxon>Actinomycetota</taxon>
        <taxon>Actinomycetes</taxon>
        <taxon>Kitasatosporales</taxon>
        <taxon>Streptomycetaceae</taxon>
        <taxon>Streptomyces</taxon>
    </lineage>
</organism>
<dbReference type="InterPro" id="IPR003593">
    <property type="entry name" value="AAA+_ATPase"/>
</dbReference>
<evidence type="ECO:0000313" key="2">
    <source>
        <dbReference type="EMBL" id="MBO8197760.1"/>
    </source>
</evidence>
<reference evidence="2 3" key="1">
    <citation type="submission" date="2021-02" db="EMBL/GenBank/DDBJ databases">
        <title>Streptomyces spirodelae sp. nov., isolated from duckweed.</title>
        <authorList>
            <person name="Saimee Y."/>
            <person name="Duangmal K."/>
        </authorList>
    </citation>
    <scope>NUCLEOTIDE SEQUENCE [LARGE SCALE GENOMIC DNA]</scope>
    <source>
        <strain evidence="2 3">DSM 42105</strain>
    </source>
</reference>
<dbReference type="InterPro" id="IPR027417">
    <property type="entry name" value="P-loop_NTPase"/>
</dbReference>
<dbReference type="Gene3D" id="3.40.50.300">
    <property type="entry name" value="P-loop containing nucleotide triphosphate hydrolases"/>
    <property type="match status" value="1"/>
</dbReference>
<accession>A0ABS3XQR7</accession>
<feature type="domain" description="AAA+ ATPase" evidence="1">
    <location>
        <begin position="431"/>
        <end position="624"/>
    </location>
</feature>
<evidence type="ECO:0000259" key="1">
    <source>
        <dbReference type="SMART" id="SM00382"/>
    </source>
</evidence>
<dbReference type="Proteomes" id="UP000721954">
    <property type="component" value="Unassembled WGS sequence"/>
</dbReference>
<dbReference type="InterPro" id="IPR011704">
    <property type="entry name" value="ATPase_dyneun-rel_AAA"/>
</dbReference>
<proteinExistence type="predicted"/>
<dbReference type="Pfam" id="PF07728">
    <property type="entry name" value="AAA_5"/>
    <property type="match status" value="1"/>
</dbReference>
<gene>
    <name evidence="2" type="ORF">JW613_05515</name>
</gene>
<dbReference type="EMBL" id="JAFFZM010000002">
    <property type="protein sequence ID" value="MBO8197760.1"/>
    <property type="molecule type" value="Genomic_DNA"/>
</dbReference>
<protein>
    <submittedName>
        <fullName evidence="2">AAA family ATPase</fullName>
    </submittedName>
</protein>
<dbReference type="SMART" id="SM00382">
    <property type="entry name" value="AAA"/>
    <property type="match status" value="1"/>
</dbReference>
<dbReference type="SUPFAM" id="SSF52540">
    <property type="entry name" value="P-loop containing nucleoside triphosphate hydrolases"/>
    <property type="match status" value="1"/>
</dbReference>
<dbReference type="PANTHER" id="PTHR37291">
    <property type="entry name" value="5-METHYLCYTOSINE-SPECIFIC RESTRICTION ENZYME B"/>
    <property type="match status" value="1"/>
</dbReference>
<sequence>MRKNVRMTEGGEFHDGLTKRTARFDREEAGALADKAEEERHQVLEDFPLERWDELPLTRYALGPDVSALPGRSFCRLMEYGTDTFGSIRGGSAAKHIIFQHREGSWRIVPASLRDMEPHEAWLQVRGDFVTAFAAASKGAYDHIDELESLSYGQALTTKALAVYFPDEFLPIFSSSHLRYFTSLLGGRPHQYSSGVRAWRANRELLGLVRRTPAFEGWRPHEVMQYLYAFHDPRPSDRVVWKIAPGERAALWDDCLENRRIRVGWDEVGSLVEFESDRELKDALDKYFPYSTGGNLRLARQLLAFRDLEPGDLLVANRGKSEVLAVGTVMGGYSFDSELESHRHTVGVEWDTSFAQLFGSPRHAWQQTLVKVPATLMREIRLGRRTLAPPPFAPGPSAKAKTAFLPSYSDATVSDADLPEAVRTVRELLNHKGQVVLQGPPGTGKTRLALSVALTMAGRGDLVEAAPEPRAAALAELSSVPEGAKAARLTTVTFHPSYGYEDFVEGFKPDTAASGAGLHLKLTDGLFLRVCEEARQAPDTTFLIIVDEINRGDLPRILGEMITLLELDKRGSVSVTLPTSGRQRTVPPNVRLIGTMNSADRSVGHMDAAIRRRFAFVDVPPDLDALDGEVEGLGLAEFLEGLNTRLEARFGPDHLIGQAFLLSGDRPLVTAEQLSHAFHHEIVPSVTAFCLGRPELLQSVLGTLVDDGTGRVIQTNPQDLPSILAKEFVSAEAAGKEAAGDSTAYAWGGE</sequence>
<keyword evidence="3" id="KW-1185">Reference proteome</keyword>
<dbReference type="PANTHER" id="PTHR37291:SF1">
    <property type="entry name" value="TYPE IV METHYL-DIRECTED RESTRICTION ENZYME ECOKMCRB SUBUNIT"/>
    <property type="match status" value="1"/>
</dbReference>
<name>A0ABS3XQR7_9ACTN</name>